<keyword evidence="2" id="KW-1185">Reference proteome</keyword>
<dbReference type="Proteomes" id="UP000828941">
    <property type="component" value="Chromosome 4"/>
</dbReference>
<gene>
    <name evidence="1" type="ORF">L6164_008686</name>
</gene>
<organism evidence="1 2">
    <name type="scientific">Bauhinia variegata</name>
    <name type="common">Purple orchid tree</name>
    <name type="synonym">Phanera variegata</name>
    <dbReference type="NCBI Taxonomy" id="167791"/>
    <lineage>
        <taxon>Eukaryota</taxon>
        <taxon>Viridiplantae</taxon>
        <taxon>Streptophyta</taxon>
        <taxon>Embryophyta</taxon>
        <taxon>Tracheophyta</taxon>
        <taxon>Spermatophyta</taxon>
        <taxon>Magnoliopsida</taxon>
        <taxon>eudicotyledons</taxon>
        <taxon>Gunneridae</taxon>
        <taxon>Pentapetalae</taxon>
        <taxon>rosids</taxon>
        <taxon>fabids</taxon>
        <taxon>Fabales</taxon>
        <taxon>Fabaceae</taxon>
        <taxon>Cercidoideae</taxon>
        <taxon>Cercideae</taxon>
        <taxon>Bauhiniinae</taxon>
        <taxon>Bauhinia</taxon>
    </lineage>
</organism>
<protein>
    <submittedName>
        <fullName evidence="1">Uncharacterized protein</fullName>
    </submittedName>
</protein>
<name>A0ACB9PKA5_BAUVA</name>
<reference evidence="1 2" key="1">
    <citation type="journal article" date="2022" name="DNA Res.">
        <title>Chromosomal-level genome assembly of the orchid tree Bauhinia variegata (Leguminosae; Cercidoideae) supports the allotetraploid origin hypothesis of Bauhinia.</title>
        <authorList>
            <person name="Zhong Y."/>
            <person name="Chen Y."/>
            <person name="Zheng D."/>
            <person name="Pang J."/>
            <person name="Liu Y."/>
            <person name="Luo S."/>
            <person name="Meng S."/>
            <person name="Qian L."/>
            <person name="Wei D."/>
            <person name="Dai S."/>
            <person name="Zhou R."/>
        </authorList>
    </citation>
    <scope>NUCLEOTIDE SEQUENCE [LARGE SCALE GENOMIC DNA]</scope>
    <source>
        <strain evidence="1">BV-YZ2020</strain>
    </source>
</reference>
<proteinExistence type="predicted"/>
<accession>A0ACB9PKA5</accession>
<comment type="caution">
    <text evidence="1">The sequence shown here is derived from an EMBL/GenBank/DDBJ whole genome shotgun (WGS) entry which is preliminary data.</text>
</comment>
<sequence length="444" mass="51295">MMFDKVVNPLDQLELIDVLQRLGLGYRFEDQIKGTLESLYNNFNNGGEDLWNCDNLYATSLAFRLLRQHRYHVSSDWFNIFQDSMGNFKASIMKDIEGLLSLYEASYLSIEGETLLDEAKYFASKHLKEFFKNEEKDISLVKGVSHSLVIPLHWRIPKLEARWFMEVYERSSKVNPLLLELAKLDFNIVQATYQQDLKLASSWWRRIALGEKFTFARSRLMESFLWNIGLGSEPQFSYFRRMSTAIFQLITVEKYLNVIPYLKKVWVDLCKTYLKEAKWYHSGYKPRFEEYLENGLISVGGANVLIHNYFFGANPITMEALACFENDYPIIIRLPSLITGLVGDLADESFSTRIGDVSKSVECYVNEKGVSKGEAKAHVRSLVDQIWKKMNEDVLTNSPIPHGFKEIAVNLARMSLWIYQYADGHTDQDPVTKDIASLLIEPVP</sequence>
<evidence type="ECO:0000313" key="2">
    <source>
        <dbReference type="Proteomes" id="UP000828941"/>
    </source>
</evidence>
<dbReference type="EMBL" id="CM039429">
    <property type="protein sequence ID" value="KAI4347911.1"/>
    <property type="molecule type" value="Genomic_DNA"/>
</dbReference>
<evidence type="ECO:0000313" key="1">
    <source>
        <dbReference type="EMBL" id="KAI4347911.1"/>
    </source>
</evidence>